<dbReference type="Pfam" id="PF01243">
    <property type="entry name" value="PNPOx_N"/>
    <property type="match status" value="1"/>
</dbReference>
<comment type="caution">
    <text evidence="4">The sequence shown here is derived from an EMBL/GenBank/DDBJ whole genome shotgun (WGS) entry which is preliminary data.</text>
</comment>
<dbReference type="Gene3D" id="2.30.110.10">
    <property type="entry name" value="Electron Transport, Fmn-binding Protein, Chain A"/>
    <property type="match status" value="1"/>
</dbReference>
<evidence type="ECO:0000256" key="1">
    <source>
        <dbReference type="ARBA" id="ARBA00023002"/>
    </source>
</evidence>
<dbReference type="InterPro" id="IPR052019">
    <property type="entry name" value="F420H2_bilvrd_red/Heme_oxyg"/>
</dbReference>
<sequence length="153" mass="16951">MAGWNELEGAEPEFAGVVRRVFESRRHKTLATLRRDGSPRVSGIEVEFAGGQVLMGMMPGSLKLLDLRRDPRLTVHATSDDPPAEDPSRWDGDAKISGRAVEIPDDADAPEAAGRRLRVDIDEVVLTRVGEPADHLLIESWHPGRGLERRKRT</sequence>
<organism evidence="4 5">
    <name type="scientific">Candidatus Nephthysia bennettiae</name>
    <dbReference type="NCBI Taxonomy" id="3127016"/>
    <lineage>
        <taxon>Bacteria</taxon>
        <taxon>Bacillati</taxon>
        <taxon>Candidatus Dormiibacterota</taxon>
        <taxon>Candidatus Dormibacteria</taxon>
        <taxon>Candidatus Dormibacterales</taxon>
        <taxon>Candidatus Dormibacteraceae</taxon>
        <taxon>Candidatus Nephthysia</taxon>
    </lineage>
</organism>
<gene>
    <name evidence="4" type="ORF">JF922_07190</name>
</gene>
<evidence type="ECO:0000313" key="4">
    <source>
        <dbReference type="EMBL" id="MBJ7597856.1"/>
    </source>
</evidence>
<dbReference type="SUPFAM" id="SSF50475">
    <property type="entry name" value="FMN-binding split barrel"/>
    <property type="match status" value="1"/>
</dbReference>
<dbReference type="PANTHER" id="PTHR35176">
    <property type="entry name" value="HEME OXYGENASE HI_0854-RELATED"/>
    <property type="match status" value="1"/>
</dbReference>
<reference evidence="4" key="1">
    <citation type="submission" date="2020-10" db="EMBL/GenBank/DDBJ databases">
        <title>Ca. Dormibacterota MAGs.</title>
        <authorList>
            <person name="Montgomery K."/>
        </authorList>
    </citation>
    <scope>NUCLEOTIDE SEQUENCE [LARGE SCALE GENOMIC DNA]</scope>
    <source>
        <strain evidence="4">SC8812_S17_10</strain>
    </source>
</reference>
<dbReference type="RefSeq" id="WP_338200408.1">
    <property type="nucleotide sequence ID" value="NZ_JAEKNR010000082.1"/>
</dbReference>
<dbReference type="InterPro" id="IPR011576">
    <property type="entry name" value="Pyridox_Oxase_N"/>
</dbReference>
<keyword evidence="5" id="KW-1185">Reference proteome</keyword>
<keyword evidence="1" id="KW-0560">Oxidoreductase</keyword>
<evidence type="ECO:0000259" key="3">
    <source>
        <dbReference type="Pfam" id="PF01243"/>
    </source>
</evidence>
<dbReference type="EMBL" id="JAEKNR010000082">
    <property type="protein sequence ID" value="MBJ7597856.1"/>
    <property type="molecule type" value="Genomic_DNA"/>
</dbReference>
<dbReference type="AlphaFoldDB" id="A0A934K7F1"/>
<evidence type="ECO:0000313" key="5">
    <source>
        <dbReference type="Proteomes" id="UP000612893"/>
    </source>
</evidence>
<dbReference type="InterPro" id="IPR012349">
    <property type="entry name" value="Split_barrel_FMN-bd"/>
</dbReference>
<proteinExistence type="predicted"/>
<dbReference type="PANTHER" id="PTHR35176:SF6">
    <property type="entry name" value="HEME OXYGENASE HI_0854-RELATED"/>
    <property type="match status" value="1"/>
</dbReference>
<name>A0A934K7F1_9BACT</name>
<accession>A0A934K7F1</accession>
<protein>
    <submittedName>
        <fullName evidence="4">Pyridoxamine 5'-phosphate oxidase</fullName>
    </submittedName>
</protein>
<evidence type="ECO:0000256" key="2">
    <source>
        <dbReference type="SAM" id="MobiDB-lite"/>
    </source>
</evidence>
<feature type="region of interest" description="Disordered" evidence="2">
    <location>
        <begin position="74"/>
        <end position="93"/>
    </location>
</feature>
<feature type="domain" description="Pyridoxamine 5'-phosphate oxidase N-terminal" evidence="3">
    <location>
        <begin position="18"/>
        <end position="116"/>
    </location>
</feature>
<dbReference type="Proteomes" id="UP000612893">
    <property type="component" value="Unassembled WGS sequence"/>
</dbReference>
<dbReference type="GO" id="GO:0016491">
    <property type="term" value="F:oxidoreductase activity"/>
    <property type="evidence" value="ECO:0007669"/>
    <property type="project" value="UniProtKB-KW"/>
</dbReference>